<gene>
    <name evidence="1" type="ORF">PQR01_14395</name>
</gene>
<evidence type="ECO:0000313" key="1">
    <source>
        <dbReference type="EMBL" id="MFM0104631.1"/>
    </source>
</evidence>
<dbReference type="EMBL" id="JAQQDW010000024">
    <property type="protein sequence ID" value="MFM0104631.1"/>
    <property type="molecule type" value="Genomic_DNA"/>
</dbReference>
<protein>
    <submittedName>
        <fullName evidence="1">IS4 family transposase</fullName>
    </submittedName>
</protein>
<dbReference type="Proteomes" id="UP001629235">
    <property type="component" value="Unassembled WGS sequence"/>
</dbReference>
<evidence type="ECO:0000313" key="2">
    <source>
        <dbReference type="Proteomes" id="UP001629235"/>
    </source>
</evidence>
<comment type="caution">
    <text evidence="1">The sequence shown here is derived from an EMBL/GenBank/DDBJ whole genome shotgun (WGS) entry which is preliminary data.</text>
</comment>
<sequence>MDGTTLRTADSHCNRAHFGSQLSGSGRVGSYPQARAVTLSSIDTHIVRDAEIGPYGKNEMLTARQLIPRIPDHSVTVFDKGFMSAQILWSLRASGASRHFIIPAKSNTRWQHIEGTKEDQLVLLKVSQPARRANPGMPEHWHARAIRTTDAKGRERILLTSLTDRRRFKPEDIASTYRRRWQVETSYLELKDTMLGAGLTLRSQTVDCVYQEFWGALIAYNLVRIAMSRIASSADVSPHRLSFVRSYHAMQLEFLRVASDGRQDYLPALLVRLARRIVCLPHQVRPGRTRPRIVKSKPFRYRFKKLWIERPARPPPTLAT</sequence>
<keyword evidence="2" id="KW-1185">Reference proteome</keyword>
<proteinExistence type="predicted"/>
<reference evidence="1 2" key="1">
    <citation type="journal article" date="2024" name="Chem. Sci.">
        <title>Discovery of megapolipeptins by genome mining of a Burkholderiales bacteria collection.</title>
        <authorList>
            <person name="Paulo B.S."/>
            <person name="Recchia M.J.J."/>
            <person name="Lee S."/>
            <person name="Fergusson C.H."/>
            <person name="Romanowski S.B."/>
            <person name="Hernandez A."/>
            <person name="Krull N."/>
            <person name="Liu D.Y."/>
            <person name="Cavanagh H."/>
            <person name="Bos A."/>
            <person name="Gray C.A."/>
            <person name="Murphy B.T."/>
            <person name="Linington R.G."/>
            <person name="Eustaquio A.S."/>
        </authorList>
    </citation>
    <scope>NUCLEOTIDE SEQUENCE [LARGE SCALE GENOMIC DNA]</scope>
    <source>
        <strain evidence="1 2">RL18-126-BIB-B</strain>
    </source>
</reference>
<accession>A0ACC7NBK1</accession>
<organism evidence="1 2">
    <name type="scientific">Paraburkholderia rhynchosiae</name>
    <dbReference type="NCBI Taxonomy" id="487049"/>
    <lineage>
        <taxon>Bacteria</taxon>
        <taxon>Pseudomonadati</taxon>
        <taxon>Pseudomonadota</taxon>
        <taxon>Betaproteobacteria</taxon>
        <taxon>Burkholderiales</taxon>
        <taxon>Burkholderiaceae</taxon>
        <taxon>Paraburkholderia</taxon>
    </lineage>
</organism>
<name>A0ACC7NBK1_9BURK</name>